<reference evidence="1 2" key="1">
    <citation type="submission" date="2023-10" db="EMBL/GenBank/DDBJ databases">
        <title>Chromosome-scale genome assembly provides insights into flower coloration mechanisms of Canna indica.</title>
        <authorList>
            <person name="Li C."/>
        </authorList>
    </citation>
    <scope>NUCLEOTIDE SEQUENCE [LARGE SCALE GENOMIC DNA]</scope>
    <source>
        <tissue evidence="1">Flower</tissue>
    </source>
</reference>
<name>A0AAQ3K9K1_9LILI</name>
<accession>A0AAQ3K9K1</accession>
<dbReference type="EMBL" id="CP136893">
    <property type="protein sequence ID" value="WOL04420.1"/>
    <property type="molecule type" value="Genomic_DNA"/>
</dbReference>
<organism evidence="1 2">
    <name type="scientific">Canna indica</name>
    <name type="common">Indian-shot</name>
    <dbReference type="NCBI Taxonomy" id="4628"/>
    <lineage>
        <taxon>Eukaryota</taxon>
        <taxon>Viridiplantae</taxon>
        <taxon>Streptophyta</taxon>
        <taxon>Embryophyta</taxon>
        <taxon>Tracheophyta</taxon>
        <taxon>Spermatophyta</taxon>
        <taxon>Magnoliopsida</taxon>
        <taxon>Liliopsida</taxon>
        <taxon>Zingiberales</taxon>
        <taxon>Cannaceae</taxon>
        <taxon>Canna</taxon>
    </lineage>
</organism>
<protein>
    <submittedName>
        <fullName evidence="1">Uncharacterized protein</fullName>
    </submittedName>
</protein>
<dbReference type="AlphaFoldDB" id="A0AAQ3K9K1"/>
<gene>
    <name evidence="1" type="ORF">Cni_G13141</name>
</gene>
<dbReference type="Proteomes" id="UP001327560">
    <property type="component" value="Chromosome 4"/>
</dbReference>
<evidence type="ECO:0000313" key="2">
    <source>
        <dbReference type="Proteomes" id="UP001327560"/>
    </source>
</evidence>
<sequence length="128" mass="14179">MRPHLYPSSPSKEGSLFFSPSHRSHLLLLRRHRRCLLLLLGPYEILVTVDSDPIVRPLASLLPHPFGPYDLLHKGAPRLPEPHHNELGAVEATKDNGIAGGGYHRTRHTMVAPSELAVTDEQGRVYAG</sequence>
<evidence type="ECO:0000313" key="1">
    <source>
        <dbReference type="EMBL" id="WOL04420.1"/>
    </source>
</evidence>
<keyword evidence="2" id="KW-1185">Reference proteome</keyword>
<proteinExistence type="predicted"/>